<gene>
    <name evidence="2" type="ORF">C7M84_012030</name>
</gene>
<sequence>MFFPLFQSQKQDAALVVCLQGTHARTLGFQVGDKFMEIGPSRDPNWLHVINERGSVGYVPKNYISADEGYVRGQPCQQEDPAQESEAPPIDILEFIDGCIEAIHLNASERGGNYTRGEHDALHKLVELRQDWYSKCPPSSHPTKRPAPPPPQRTTSQLSVDSVGSLPSPCLPGTPRSPSISASFNQQVVEVVLNSLATALPVLQPLCLHILSSKGDQVDGGADKWQQSSDGRRLVELLEKLRECKDDEQQRSWHCMKMSTPSLLIYPIYLIVVLPDGNKVASSETPAASLWCCMSDVGSKYFLSLCFGVPS</sequence>
<dbReference type="InterPro" id="IPR036028">
    <property type="entry name" value="SH3-like_dom_sf"/>
</dbReference>
<name>A0A3R7MU37_PENVA</name>
<dbReference type="AlphaFoldDB" id="A0A3R7MU37"/>
<dbReference type="OrthoDB" id="445362at2759"/>
<comment type="caution">
    <text evidence="2">The sequence shown here is derived from an EMBL/GenBank/DDBJ whole genome shotgun (WGS) entry which is preliminary data.</text>
</comment>
<dbReference type="SUPFAM" id="SSF50044">
    <property type="entry name" value="SH3-domain"/>
    <property type="match status" value="1"/>
</dbReference>
<dbReference type="Gene3D" id="2.30.30.40">
    <property type="entry name" value="SH3 Domains"/>
    <property type="match status" value="1"/>
</dbReference>
<accession>A0A3R7MU37</accession>
<evidence type="ECO:0000313" key="3">
    <source>
        <dbReference type="Proteomes" id="UP000283509"/>
    </source>
</evidence>
<dbReference type="STRING" id="6689.A0A3R7MU37"/>
<reference evidence="2 3" key="2">
    <citation type="submission" date="2019-01" db="EMBL/GenBank/DDBJ databases">
        <title>The decoding of complex shrimp genome reveals the adaptation for benthos swimmer, frequently molting mechanism and breeding impact on genome.</title>
        <authorList>
            <person name="Sun Y."/>
            <person name="Gao Y."/>
            <person name="Yu Y."/>
        </authorList>
    </citation>
    <scope>NUCLEOTIDE SEQUENCE [LARGE SCALE GENOMIC DNA]</scope>
    <source>
        <tissue evidence="2">Muscle</tissue>
    </source>
</reference>
<evidence type="ECO:0000256" key="1">
    <source>
        <dbReference type="SAM" id="MobiDB-lite"/>
    </source>
</evidence>
<feature type="region of interest" description="Disordered" evidence="1">
    <location>
        <begin position="135"/>
        <end position="177"/>
    </location>
</feature>
<keyword evidence="3" id="KW-1185">Reference proteome</keyword>
<protein>
    <submittedName>
        <fullName evidence="2">Putative NCK-interacting protein with SH3 domain</fullName>
    </submittedName>
</protein>
<organism evidence="2 3">
    <name type="scientific">Penaeus vannamei</name>
    <name type="common">Whiteleg shrimp</name>
    <name type="synonym">Litopenaeus vannamei</name>
    <dbReference type="NCBI Taxonomy" id="6689"/>
    <lineage>
        <taxon>Eukaryota</taxon>
        <taxon>Metazoa</taxon>
        <taxon>Ecdysozoa</taxon>
        <taxon>Arthropoda</taxon>
        <taxon>Crustacea</taxon>
        <taxon>Multicrustacea</taxon>
        <taxon>Malacostraca</taxon>
        <taxon>Eumalacostraca</taxon>
        <taxon>Eucarida</taxon>
        <taxon>Decapoda</taxon>
        <taxon>Dendrobranchiata</taxon>
        <taxon>Penaeoidea</taxon>
        <taxon>Penaeidae</taxon>
        <taxon>Penaeus</taxon>
    </lineage>
</organism>
<reference evidence="2 3" key="1">
    <citation type="submission" date="2018-04" db="EMBL/GenBank/DDBJ databases">
        <authorList>
            <person name="Zhang X."/>
            <person name="Yuan J."/>
            <person name="Li F."/>
            <person name="Xiang J."/>
        </authorList>
    </citation>
    <scope>NUCLEOTIDE SEQUENCE [LARGE SCALE GENOMIC DNA]</scope>
    <source>
        <tissue evidence="2">Muscle</tissue>
    </source>
</reference>
<evidence type="ECO:0000313" key="2">
    <source>
        <dbReference type="EMBL" id="ROT69751.1"/>
    </source>
</evidence>
<proteinExistence type="predicted"/>
<dbReference type="EMBL" id="QCYY01002522">
    <property type="protein sequence ID" value="ROT69751.1"/>
    <property type="molecule type" value="Genomic_DNA"/>
</dbReference>
<dbReference type="Proteomes" id="UP000283509">
    <property type="component" value="Unassembled WGS sequence"/>
</dbReference>